<dbReference type="RefSeq" id="WP_225966520.1">
    <property type="nucleotide sequence ID" value="NZ_JADBEK010000001.1"/>
</dbReference>
<dbReference type="Proteomes" id="UP000633509">
    <property type="component" value="Unassembled WGS sequence"/>
</dbReference>
<gene>
    <name evidence="1" type="ORF">H4W80_000420</name>
</gene>
<sequence>MRRMPAISPARPPRATLIVETMANRTIATAHPPMMSGNCTRNARSAAAVLGASPVPSRLIMPVTRIVPTSATRPVAVAAAR</sequence>
<evidence type="ECO:0000313" key="2">
    <source>
        <dbReference type="Proteomes" id="UP000633509"/>
    </source>
</evidence>
<dbReference type="EMBL" id="JADBEK010000001">
    <property type="protein sequence ID" value="MBE1582162.1"/>
    <property type="molecule type" value="Genomic_DNA"/>
</dbReference>
<reference evidence="1 2" key="1">
    <citation type="submission" date="2020-10" db="EMBL/GenBank/DDBJ databases">
        <title>Sequencing the genomes of 1000 actinobacteria strains.</title>
        <authorList>
            <person name="Klenk H.-P."/>
        </authorList>
    </citation>
    <scope>NUCLEOTIDE SEQUENCE [LARGE SCALE GENOMIC DNA]</scope>
    <source>
        <strain evidence="1 2">DSM 43173</strain>
    </source>
</reference>
<protein>
    <submittedName>
        <fullName evidence="1">Uncharacterized protein</fullName>
    </submittedName>
</protein>
<organism evidence="1 2">
    <name type="scientific">Nonomuraea angiospora</name>
    <dbReference type="NCBI Taxonomy" id="46172"/>
    <lineage>
        <taxon>Bacteria</taxon>
        <taxon>Bacillati</taxon>
        <taxon>Actinomycetota</taxon>
        <taxon>Actinomycetes</taxon>
        <taxon>Streptosporangiales</taxon>
        <taxon>Streptosporangiaceae</taxon>
        <taxon>Nonomuraea</taxon>
    </lineage>
</organism>
<keyword evidence="2" id="KW-1185">Reference proteome</keyword>
<comment type="caution">
    <text evidence="1">The sequence shown here is derived from an EMBL/GenBank/DDBJ whole genome shotgun (WGS) entry which is preliminary data.</text>
</comment>
<name>A0ABR9LPG0_9ACTN</name>
<proteinExistence type="predicted"/>
<evidence type="ECO:0000313" key="1">
    <source>
        <dbReference type="EMBL" id="MBE1582162.1"/>
    </source>
</evidence>
<accession>A0ABR9LPG0</accession>